<sequence length="167" mass="18042">SLSGLQCAKSGNKGVFVIGVKEGYSPIYNFSAVKPKGTQHTLEKDSQLPSETIPLKLCHQPNSSTDWDPLREARQLDEGVCTSNTGCSTEPNSTLAPPQCDLVFSSLFPVSAGQPFSLQEIWTDTKIVEAICKTGPQDQDTFLLDSVKSSASRSLNPNLSRLLSILL</sequence>
<dbReference type="EMBL" id="LAVV01012324">
    <property type="protein sequence ID" value="KNZ46800.1"/>
    <property type="molecule type" value="Genomic_DNA"/>
</dbReference>
<comment type="caution">
    <text evidence="1">The sequence shown here is derived from an EMBL/GenBank/DDBJ whole genome shotgun (WGS) entry which is preliminary data.</text>
</comment>
<keyword evidence="2" id="KW-1185">Reference proteome</keyword>
<dbReference type="Proteomes" id="UP000037035">
    <property type="component" value="Unassembled WGS sequence"/>
</dbReference>
<feature type="non-terminal residue" evidence="1">
    <location>
        <position position="1"/>
    </location>
</feature>
<accession>A0A0L6UG83</accession>
<evidence type="ECO:0000313" key="2">
    <source>
        <dbReference type="Proteomes" id="UP000037035"/>
    </source>
</evidence>
<name>A0A0L6UG83_9BASI</name>
<gene>
    <name evidence="1" type="ORF">VP01_6947g1</name>
</gene>
<evidence type="ECO:0000313" key="1">
    <source>
        <dbReference type="EMBL" id="KNZ46800.1"/>
    </source>
</evidence>
<organism evidence="1 2">
    <name type="scientific">Puccinia sorghi</name>
    <dbReference type="NCBI Taxonomy" id="27349"/>
    <lineage>
        <taxon>Eukaryota</taxon>
        <taxon>Fungi</taxon>
        <taxon>Dikarya</taxon>
        <taxon>Basidiomycota</taxon>
        <taxon>Pucciniomycotina</taxon>
        <taxon>Pucciniomycetes</taxon>
        <taxon>Pucciniales</taxon>
        <taxon>Pucciniaceae</taxon>
        <taxon>Puccinia</taxon>
    </lineage>
</organism>
<proteinExistence type="predicted"/>
<protein>
    <submittedName>
        <fullName evidence="1">Uncharacterized protein</fullName>
    </submittedName>
</protein>
<reference evidence="1 2" key="1">
    <citation type="submission" date="2015-08" db="EMBL/GenBank/DDBJ databases">
        <title>Next Generation Sequencing and Analysis of the Genome of Puccinia sorghi L Schw, the Causal Agent of Maize Common Rust.</title>
        <authorList>
            <person name="Rochi L."/>
            <person name="Burguener G."/>
            <person name="Darino M."/>
            <person name="Turjanski A."/>
            <person name="Kreff E."/>
            <person name="Dieguez M.J."/>
            <person name="Sacco F."/>
        </authorList>
    </citation>
    <scope>NUCLEOTIDE SEQUENCE [LARGE SCALE GENOMIC DNA]</scope>
    <source>
        <strain evidence="1 2">RO10H11247</strain>
    </source>
</reference>
<dbReference type="VEuPathDB" id="FungiDB:VP01_6947g1"/>
<dbReference type="AlphaFoldDB" id="A0A0L6UG83"/>